<dbReference type="AlphaFoldDB" id="A0A096DBU8"/>
<gene>
    <name evidence="1" type="ORF">P608_24740</name>
</gene>
<accession>A0A096DBU8</accession>
<evidence type="ECO:0000313" key="2">
    <source>
        <dbReference type="Proteomes" id="UP000029549"/>
    </source>
</evidence>
<sequence length="48" mass="5281">MVAPATDDHNAKTLQRAGFRRLIDEDGKPLKILKIGYTPGTSKEAMKP</sequence>
<evidence type="ECO:0000313" key="1">
    <source>
        <dbReference type="EMBL" id="KGH04202.1"/>
    </source>
</evidence>
<organism evidence="1 2">
    <name type="scientific">Comamonas thiooxydans</name>
    <dbReference type="NCBI Taxonomy" id="363952"/>
    <lineage>
        <taxon>Bacteria</taxon>
        <taxon>Pseudomonadati</taxon>
        <taxon>Pseudomonadota</taxon>
        <taxon>Betaproteobacteria</taxon>
        <taxon>Burkholderiales</taxon>
        <taxon>Comamonadaceae</taxon>
        <taxon>Comamonas</taxon>
    </lineage>
</organism>
<name>A0A096DBU8_9BURK</name>
<dbReference type="RefSeq" id="WP_165570892.1">
    <property type="nucleotide sequence ID" value="NZ_AWOS01000048.1"/>
</dbReference>
<comment type="caution">
    <text evidence="1">The sequence shown here is derived from an EMBL/GenBank/DDBJ whole genome shotgun (WGS) entry which is preliminary data.</text>
</comment>
<proteinExistence type="predicted"/>
<reference evidence="1 2" key="1">
    <citation type="submission" date="2013-09" db="EMBL/GenBank/DDBJ databases">
        <title>High correlation between genotypes and phenotypes of environmental bacteria Comamonas testosteroni strains.</title>
        <authorList>
            <person name="Liu L."/>
            <person name="Zhu W."/>
            <person name="Xia X."/>
            <person name="Xu B."/>
            <person name="Luo M."/>
            <person name="Wang G."/>
        </authorList>
    </citation>
    <scope>NUCLEOTIDE SEQUENCE [LARGE SCALE GENOMIC DNA]</scope>
    <source>
        <strain evidence="1 2">DF2</strain>
    </source>
</reference>
<dbReference type="EMBL" id="AWTP01000160">
    <property type="protein sequence ID" value="KGH04202.1"/>
    <property type="molecule type" value="Genomic_DNA"/>
</dbReference>
<keyword evidence="2" id="KW-1185">Reference proteome</keyword>
<protein>
    <submittedName>
        <fullName evidence="1">Uncharacterized protein</fullName>
    </submittedName>
</protein>
<dbReference type="Proteomes" id="UP000029549">
    <property type="component" value="Unassembled WGS sequence"/>
</dbReference>